<evidence type="ECO:0008006" key="3">
    <source>
        <dbReference type="Google" id="ProtNLM"/>
    </source>
</evidence>
<reference evidence="1 2" key="1">
    <citation type="journal article" date="2014" name="Int. J. Syst. Evol. Microbiol.">
        <title>Complete genome sequence of Corynebacterium casei LMG S-19264T (=DSM 44701T), isolated from a smear-ripened cheese.</title>
        <authorList>
            <consortium name="US DOE Joint Genome Institute (JGI-PGF)"/>
            <person name="Walter F."/>
            <person name="Albersmeier A."/>
            <person name="Kalinowski J."/>
            <person name="Ruckert C."/>
        </authorList>
    </citation>
    <scope>NUCLEOTIDE SEQUENCE [LARGE SCALE GENOMIC DNA]</scope>
    <source>
        <strain evidence="1 2">CGMCC 1.12976</strain>
    </source>
</reference>
<proteinExistence type="predicted"/>
<dbReference type="EMBL" id="BMGP01000002">
    <property type="protein sequence ID" value="GGF20593.1"/>
    <property type="molecule type" value="Genomic_DNA"/>
</dbReference>
<dbReference type="AlphaFoldDB" id="A0A917B3D1"/>
<dbReference type="SUPFAM" id="SSF48452">
    <property type="entry name" value="TPR-like"/>
    <property type="match status" value="1"/>
</dbReference>
<dbReference type="InterPro" id="IPR011990">
    <property type="entry name" value="TPR-like_helical_dom_sf"/>
</dbReference>
<dbReference type="RefSeq" id="WP_229715132.1">
    <property type="nucleotide sequence ID" value="NZ_BMGP01000002.1"/>
</dbReference>
<keyword evidence="2" id="KW-1185">Reference proteome</keyword>
<comment type="caution">
    <text evidence="1">The sequence shown here is derived from an EMBL/GenBank/DDBJ whole genome shotgun (WGS) entry which is preliminary data.</text>
</comment>
<protein>
    <recommendedName>
        <fullName evidence="3">Tetratricopeptide repeat protein</fullName>
    </recommendedName>
</protein>
<sequence>MPLNRGLQSVSSSGAVPLSIITGYDPKTLRETIDVQAAESRLAELGNLRSLSALNEKVELLRLLGRSDEAWDVANEALRQARFSGDRETALAARIRRAQVQQYQGKLQPALTDLTICVEEARGHEWGGLEATALHNRGKVLFDLREYKDALADFKAAVFLWEKSGASIDQLESSMIAIGVVEAFVGK</sequence>
<dbReference type="SMART" id="SM00028">
    <property type="entry name" value="TPR"/>
    <property type="match status" value="2"/>
</dbReference>
<evidence type="ECO:0000313" key="1">
    <source>
        <dbReference type="EMBL" id="GGF20593.1"/>
    </source>
</evidence>
<name>A0A917B3D1_9MICO</name>
<dbReference type="InterPro" id="IPR019734">
    <property type="entry name" value="TPR_rpt"/>
</dbReference>
<dbReference type="Gene3D" id="1.25.40.10">
    <property type="entry name" value="Tetratricopeptide repeat domain"/>
    <property type="match status" value="1"/>
</dbReference>
<evidence type="ECO:0000313" key="2">
    <source>
        <dbReference type="Proteomes" id="UP000598775"/>
    </source>
</evidence>
<accession>A0A917B3D1</accession>
<gene>
    <name evidence="1" type="ORF">GCM10011399_12780</name>
</gene>
<organism evidence="1 2">
    <name type="scientific">Subtercola lobariae</name>
    <dbReference type="NCBI Taxonomy" id="1588641"/>
    <lineage>
        <taxon>Bacteria</taxon>
        <taxon>Bacillati</taxon>
        <taxon>Actinomycetota</taxon>
        <taxon>Actinomycetes</taxon>
        <taxon>Micrococcales</taxon>
        <taxon>Microbacteriaceae</taxon>
        <taxon>Subtercola</taxon>
    </lineage>
</organism>
<dbReference type="Proteomes" id="UP000598775">
    <property type="component" value="Unassembled WGS sequence"/>
</dbReference>